<comment type="caution">
    <text evidence="2">The sequence shown here is derived from an EMBL/GenBank/DDBJ whole genome shotgun (WGS) entry which is preliminary data.</text>
</comment>
<dbReference type="PROSITE" id="PS52034">
    <property type="entry name" value="PEPTIDASE_M32"/>
    <property type="match status" value="1"/>
</dbReference>
<reference evidence="2 3" key="1">
    <citation type="submission" date="2021-03" db="EMBL/GenBank/DDBJ databases">
        <title>The complete genome sequence of Acetobacter suratthaniensis TBRC 1719.</title>
        <authorList>
            <person name="Charoenyingcharoen P."/>
            <person name="Yukphan P."/>
        </authorList>
    </citation>
    <scope>NUCLEOTIDE SEQUENCE [LARGE SCALE GENOMIC DNA]</scope>
    <source>
        <strain evidence="2 3">TBRC 1719</strain>
    </source>
</reference>
<dbReference type="Proteomes" id="UP000664399">
    <property type="component" value="Unassembled WGS sequence"/>
</dbReference>
<keyword evidence="1" id="KW-0378">Hydrolase</keyword>
<gene>
    <name evidence="2" type="ORF">J2D75_03880</name>
</gene>
<dbReference type="EMBL" id="JAFVMG010000002">
    <property type="protein sequence ID" value="MBO1327615.1"/>
    <property type="molecule type" value="Genomic_DNA"/>
</dbReference>
<dbReference type="SUPFAM" id="SSF55486">
    <property type="entry name" value="Metalloproteases ('zincins'), catalytic domain"/>
    <property type="match status" value="1"/>
</dbReference>
<dbReference type="Pfam" id="PF02074">
    <property type="entry name" value="Peptidase_M32"/>
    <property type="match status" value="1"/>
</dbReference>
<comment type="similarity">
    <text evidence="1">Belongs to the peptidase M32 family.</text>
</comment>
<dbReference type="RefSeq" id="WP_207853338.1">
    <property type="nucleotide sequence ID" value="NZ_JAFVMG010000002.1"/>
</dbReference>
<sequence length="508" mass="55791">MNTAYLALERHFARIASLQDAIGLLGWDKEVMMPSGAAERRSENLAMLEGLRHEILTAPIMADLLDQAEAAPARAASAETDWQRANLTAMRRQHTRATALPQDLVEAHAQATTLCEIAWRDARQNSDFKALLPALTEVLNLTRAIAAATGEACGLSPYDALLDSFDPGTRQADIDPLFTRLRAELPALTAAALETQAALPTTRAPQGPFSLPRQEALGRELMQRMGFDTTRGRLDVSLHPFCGGATHDVRLTTRYREDDFIPAMMGILHETGHALYEMGLPDAWISQPVGQSGGMTLHESQSLIMEMQFCRSAPFTRWLAPRLRAAFGVADNAPGWDAQALHRQLTHVEPGFIRVDADEVTYPAHILARYELEKALVSGDLALKDLPAAFNERIHTLLGLRVPDDRQGCLQDIHWPAGLFGYFPCYALGAMTAAQLRQAACTQEPAILPAIEQGDFAPLLEWLRTHVHGRGSSAPLRQIVLEATGAPLDADAYLTHLRTRYVDRAPNA</sequence>
<dbReference type="GO" id="GO:0004180">
    <property type="term" value="F:carboxypeptidase activity"/>
    <property type="evidence" value="ECO:0007669"/>
    <property type="project" value="UniProtKB-KW"/>
</dbReference>
<dbReference type="PRINTS" id="PR00998">
    <property type="entry name" value="CRBOXYPTASET"/>
</dbReference>
<dbReference type="InterPro" id="IPR001333">
    <property type="entry name" value="Peptidase_M32_Taq"/>
</dbReference>
<keyword evidence="1" id="KW-0482">Metalloprotease</keyword>
<comment type="catalytic activity">
    <reaction evidence="1">
        <text>Release of a C-terminal amino acid with broad specificity, except for -Pro.</text>
        <dbReference type="EC" id="3.4.17.19"/>
    </reaction>
</comment>
<evidence type="ECO:0000313" key="2">
    <source>
        <dbReference type="EMBL" id="MBO1327615.1"/>
    </source>
</evidence>
<keyword evidence="1 2" id="KW-0121">Carboxypeptidase</keyword>
<dbReference type="CDD" id="cd06460">
    <property type="entry name" value="M32_Taq"/>
    <property type="match status" value="1"/>
</dbReference>
<dbReference type="PANTHER" id="PTHR34217">
    <property type="entry name" value="METAL-DEPENDENT CARBOXYPEPTIDASE"/>
    <property type="match status" value="1"/>
</dbReference>
<keyword evidence="1" id="KW-0645">Protease</keyword>
<protein>
    <recommendedName>
        <fullName evidence="1">Metal-dependent carboxypeptidase</fullName>
        <ecNumber evidence="1">3.4.17.19</ecNumber>
    </recommendedName>
</protein>
<evidence type="ECO:0000313" key="3">
    <source>
        <dbReference type="Proteomes" id="UP000664399"/>
    </source>
</evidence>
<evidence type="ECO:0000256" key="1">
    <source>
        <dbReference type="PIRNR" id="PIRNR006615"/>
    </source>
</evidence>
<comment type="function">
    <text evidence="1">Broad specificity carboxypetidase that releases amino acids sequentially from the C-terminus, including neutral, aromatic, polar and basic residues.</text>
</comment>
<organism evidence="2 3">
    <name type="scientific">Acetobacter suratthaniensis</name>
    <dbReference type="NCBI Taxonomy" id="1502841"/>
    <lineage>
        <taxon>Bacteria</taxon>
        <taxon>Pseudomonadati</taxon>
        <taxon>Pseudomonadota</taxon>
        <taxon>Alphaproteobacteria</taxon>
        <taxon>Acetobacterales</taxon>
        <taxon>Acetobacteraceae</taxon>
        <taxon>Acetobacter</taxon>
    </lineage>
</organism>
<accession>A0ABS3LKR8</accession>
<dbReference type="PIRSF" id="PIRSF006615">
    <property type="entry name" value="Zn_crbxpep_Taq"/>
    <property type="match status" value="1"/>
</dbReference>
<proteinExistence type="inferred from homology"/>
<dbReference type="Gene3D" id="1.10.1370.30">
    <property type="match status" value="1"/>
</dbReference>
<dbReference type="PANTHER" id="PTHR34217:SF1">
    <property type="entry name" value="CARBOXYPEPTIDASE 1"/>
    <property type="match status" value="1"/>
</dbReference>
<name>A0ABS3LKR8_9PROT</name>
<keyword evidence="1" id="KW-0479">Metal-binding</keyword>
<dbReference type="EC" id="3.4.17.19" evidence="1"/>
<keyword evidence="3" id="KW-1185">Reference proteome</keyword>